<dbReference type="EMBL" id="JAQQWN010000009">
    <property type="protein sequence ID" value="KAK8066636.1"/>
    <property type="molecule type" value="Genomic_DNA"/>
</dbReference>
<protein>
    <submittedName>
        <fullName evidence="1">Uncharacterized protein</fullName>
    </submittedName>
</protein>
<dbReference type="GeneID" id="92050757"/>
<keyword evidence="2" id="KW-1185">Reference proteome</keyword>
<accession>A0ABR1V8K7</accession>
<reference evidence="1 2" key="1">
    <citation type="submission" date="2023-01" db="EMBL/GenBank/DDBJ databases">
        <title>Analysis of 21 Apiospora genomes using comparative genomics revels a genus with tremendous synthesis potential of carbohydrate active enzymes and secondary metabolites.</title>
        <authorList>
            <person name="Sorensen T."/>
        </authorList>
    </citation>
    <scope>NUCLEOTIDE SEQUENCE [LARGE SCALE GENOMIC DNA]</scope>
    <source>
        <strain evidence="1 2">CBS 114990</strain>
    </source>
</reference>
<dbReference type="Proteomes" id="UP001433268">
    <property type="component" value="Unassembled WGS sequence"/>
</dbReference>
<gene>
    <name evidence="1" type="ORF">PG997_013383</name>
</gene>
<evidence type="ECO:0000313" key="2">
    <source>
        <dbReference type="Proteomes" id="UP001433268"/>
    </source>
</evidence>
<comment type="caution">
    <text evidence="1">The sequence shown here is derived from an EMBL/GenBank/DDBJ whole genome shotgun (WGS) entry which is preliminary data.</text>
</comment>
<dbReference type="RefSeq" id="XP_066663389.1">
    <property type="nucleotide sequence ID" value="XM_066817697.1"/>
</dbReference>
<proteinExistence type="predicted"/>
<evidence type="ECO:0000313" key="1">
    <source>
        <dbReference type="EMBL" id="KAK8066636.1"/>
    </source>
</evidence>
<name>A0ABR1V8K7_9PEZI</name>
<organism evidence="1 2">
    <name type="scientific">Apiospora hydei</name>
    <dbReference type="NCBI Taxonomy" id="1337664"/>
    <lineage>
        <taxon>Eukaryota</taxon>
        <taxon>Fungi</taxon>
        <taxon>Dikarya</taxon>
        <taxon>Ascomycota</taxon>
        <taxon>Pezizomycotina</taxon>
        <taxon>Sordariomycetes</taxon>
        <taxon>Xylariomycetidae</taxon>
        <taxon>Amphisphaeriales</taxon>
        <taxon>Apiosporaceae</taxon>
        <taxon>Apiospora</taxon>
    </lineage>
</organism>
<sequence>MRGSEELLGEKLLLSAINSTPNNTWFIYCPKCQLAYLIGSEGRNEAANHPAHLTQSDPQQRSIAVFIDGVNEHAAATNHNNNKDTDENQEESTWTGRFCAYYGPHSRYNGDTLLTAYRDESHLLYAALSTTLAYFAHQVPRRRLRDVKRHAVTNSHRFLRDCTVFRLLVLVGPGLHKFLPLLGPVAEGPVETEALLAAQAVRWKWNAARLKAKESIAAEVRNLAEMGILVEWCEFVGDVCPLP</sequence>